<dbReference type="RefSeq" id="WP_067146221.1">
    <property type="nucleotide sequence ID" value="NZ_CP014265.1"/>
</dbReference>
<dbReference type="AlphaFoldDB" id="A0A126QYS7"/>
<dbReference type="EMBL" id="FOTL01000031">
    <property type="protein sequence ID" value="SFL72154.1"/>
    <property type="molecule type" value="Genomic_DNA"/>
</dbReference>
<dbReference type="GeneID" id="28488930"/>
<reference evidence="5" key="4">
    <citation type="submission" date="2016-10" db="EMBL/GenBank/DDBJ databases">
        <authorList>
            <person name="de Groot N.N."/>
        </authorList>
    </citation>
    <scope>NUCLEOTIDE SEQUENCE [LARGE SCALE GENOMIC DNA]</scope>
    <source>
        <strain evidence="5">DSM 16632</strain>
    </source>
</reference>
<dbReference type="SUPFAM" id="SSF50331">
    <property type="entry name" value="MOP-like"/>
    <property type="match status" value="1"/>
</dbReference>
<dbReference type="NCBIfam" id="TIGR00638">
    <property type="entry name" value="Mop"/>
    <property type="match status" value="1"/>
</dbReference>
<dbReference type="GO" id="GO:0005886">
    <property type="term" value="C:plasma membrane"/>
    <property type="evidence" value="ECO:0007669"/>
    <property type="project" value="UniProtKB-SubCell"/>
</dbReference>
<sequence>MKISARNGIKGTVESVKLGEVMASIKIKVEDPTLITAAITRESAEDLELSGGDEVKAVIKSTEIMVAK</sequence>
<evidence type="ECO:0000256" key="2">
    <source>
        <dbReference type="ARBA" id="ARBA00022505"/>
    </source>
</evidence>
<dbReference type="Proteomes" id="UP000066376">
    <property type="component" value="Chromosome"/>
</dbReference>
<dbReference type="InterPro" id="IPR008995">
    <property type="entry name" value="Mo/tungstate-bd_C_term_dom"/>
</dbReference>
<keyword evidence="2" id="KW-0500">Molybdenum</keyword>
<reference evidence="7" key="3">
    <citation type="submission" date="2016-10" db="EMBL/GenBank/DDBJ databases">
        <authorList>
            <person name="Varghese N."/>
        </authorList>
    </citation>
    <scope>NUCLEOTIDE SEQUENCE [LARGE SCALE GENOMIC DNA]</scope>
    <source>
        <strain evidence="7">DSM 16632</strain>
    </source>
</reference>
<proteinExistence type="predicted"/>
<reference evidence="6" key="2">
    <citation type="submission" date="2016-02" db="EMBL/GenBank/DDBJ databases">
        <title>The draft genome sequence of the rumen methanogen Methanobrevibacter olleyae YLM1.</title>
        <authorList>
            <consortium name="New Zealand Agricultural Greenhouse Gas Research Centre/Pastoral Greenhouse Gas Research Consortium"/>
            <person name="Kelly W.J."/>
            <person name="Li D."/>
            <person name="Lambie S.C."/>
            <person name="Attwood G.T."/>
            <person name="Altermann E."/>
            <person name="Leahy S.C."/>
        </authorList>
    </citation>
    <scope>NUCLEOTIDE SEQUENCE [LARGE SCALE GENOMIC DNA]</scope>
    <source>
        <strain evidence="6">YLM1</strain>
    </source>
</reference>
<comment type="subcellular location">
    <subcellularLocation>
        <location evidence="1">Cell membrane</location>
        <topology evidence="1">Peripheral membrane protein</topology>
    </subcellularLocation>
</comment>
<evidence type="ECO:0000313" key="6">
    <source>
        <dbReference type="Proteomes" id="UP000066376"/>
    </source>
</evidence>
<dbReference type="Gene3D" id="2.40.50.100">
    <property type="match status" value="1"/>
</dbReference>
<name>A0A126QYS7_METOL</name>
<evidence type="ECO:0000313" key="7">
    <source>
        <dbReference type="Proteomes" id="UP000183442"/>
    </source>
</evidence>
<protein>
    <submittedName>
        <fullName evidence="5">Molybdenum-pterin binding domain-containing protein</fullName>
    </submittedName>
    <submittedName>
        <fullName evidence="4">Molybdenum-pterin binding protein Mop</fullName>
    </submittedName>
</protein>
<dbReference type="InterPro" id="IPR004606">
    <property type="entry name" value="Mop_domain"/>
</dbReference>
<organism evidence="4 6">
    <name type="scientific">Methanobrevibacter olleyae</name>
    <dbReference type="NCBI Taxonomy" id="294671"/>
    <lineage>
        <taxon>Archaea</taxon>
        <taxon>Methanobacteriati</taxon>
        <taxon>Methanobacteriota</taxon>
        <taxon>Methanomada group</taxon>
        <taxon>Methanobacteria</taxon>
        <taxon>Methanobacteriales</taxon>
        <taxon>Methanobacteriaceae</taxon>
        <taxon>Methanobrevibacter</taxon>
    </lineage>
</organism>
<dbReference type="GO" id="GO:0015689">
    <property type="term" value="P:molybdate ion transport"/>
    <property type="evidence" value="ECO:0007669"/>
    <property type="project" value="InterPro"/>
</dbReference>
<dbReference type="EMBL" id="CP014265">
    <property type="protein sequence ID" value="AMK15191.1"/>
    <property type="molecule type" value="Genomic_DNA"/>
</dbReference>
<dbReference type="PATRIC" id="fig|294671.3.peg.659"/>
<keyword evidence="6" id="KW-1185">Reference proteome</keyword>
<evidence type="ECO:0000259" key="3">
    <source>
        <dbReference type="PROSITE" id="PS51866"/>
    </source>
</evidence>
<feature type="domain" description="Mop" evidence="3">
    <location>
        <begin position="2"/>
        <end position="68"/>
    </location>
</feature>
<dbReference type="Pfam" id="PF03459">
    <property type="entry name" value="TOBE"/>
    <property type="match status" value="1"/>
</dbReference>
<evidence type="ECO:0000313" key="4">
    <source>
        <dbReference type="EMBL" id="AMK15191.1"/>
    </source>
</evidence>
<dbReference type="STRING" id="294671.YLM1_0634"/>
<dbReference type="PROSITE" id="PS51866">
    <property type="entry name" value="MOP"/>
    <property type="match status" value="1"/>
</dbReference>
<accession>A0A126QYS7</accession>
<gene>
    <name evidence="5" type="ORF">SAMN02910297_01600</name>
    <name evidence="4" type="ORF">YLM1_0634</name>
</gene>
<evidence type="ECO:0000313" key="5">
    <source>
        <dbReference type="EMBL" id="SFL72154.1"/>
    </source>
</evidence>
<dbReference type="InterPro" id="IPR005116">
    <property type="entry name" value="Transp-assoc_OB_typ1"/>
</dbReference>
<dbReference type="OrthoDB" id="36889at2157"/>
<reference evidence="4 6" key="1">
    <citation type="journal article" date="2016" name="Genome Announc.">
        <title>Draft Genome Sequence of the Rumen Methanogen Methanobrevibacter olleyae YLM1.</title>
        <authorList>
            <person name="Kelly W.J."/>
            <person name="Li D."/>
            <person name="Lambie S.C."/>
            <person name="Cox F."/>
            <person name="Attwood G.T."/>
            <person name="Altermann E."/>
            <person name="Leahy S.C."/>
        </authorList>
    </citation>
    <scope>NUCLEOTIDE SEQUENCE [LARGE SCALE GENOMIC DNA]</scope>
    <source>
        <strain evidence="4 6">YLM1</strain>
    </source>
</reference>
<dbReference type="KEGG" id="mol:YLM1_0634"/>
<dbReference type="Proteomes" id="UP000183442">
    <property type="component" value="Unassembled WGS sequence"/>
</dbReference>
<evidence type="ECO:0000256" key="1">
    <source>
        <dbReference type="ARBA" id="ARBA00004202"/>
    </source>
</evidence>